<evidence type="ECO:0000313" key="1">
    <source>
        <dbReference type="EMBL" id="GFT28891.1"/>
    </source>
</evidence>
<gene>
    <name evidence="1" type="ORF">NPIL_278391</name>
</gene>
<dbReference type="Proteomes" id="UP000887013">
    <property type="component" value="Unassembled WGS sequence"/>
</dbReference>
<keyword evidence="2" id="KW-1185">Reference proteome</keyword>
<protein>
    <submittedName>
        <fullName evidence="1">Uncharacterized protein</fullName>
    </submittedName>
</protein>
<reference evidence="1" key="1">
    <citation type="submission" date="2020-08" db="EMBL/GenBank/DDBJ databases">
        <title>Multicomponent nature underlies the extraordinary mechanical properties of spider dragline silk.</title>
        <authorList>
            <person name="Kono N."/>
            <person name="Nakamura H."/>
            <person name="Mori M."/>
            <person name="Yoshida Y."/>
            <person name="Ohtoshi R."/>
            <person name="Malay A.D."/>
            <person name="Moran D.A.P."/>
            <person name="Tomita M."/>
            <person name="Numata K."/>
            <person name="Arakawa K."/>
        </authorList>
    </citation>
    <scope>NUCLEOTIDE SEQUENCE</scope>
</reference>
<evidence type="ECO:0000313" key="2">
    <source>
        <dbReference type="Proteomes" id="UP000887013"/>
    </source>
</evidence>
<sequence>MKSIEGNACNNCNLYGYIQRVLRTIHQIVGCEILNEWISVPLARTADLIGTIKNVFCTSVTTYATGPGRPLRCISPNHPVSLNF</sequence>
<comment type="caution">
    <text evidence="1">The sequence shown here is derived from an EMBL/GenBank/DDBJ whole genome shotgun (WGS) entry which is preliminary data.</text>
</comment>
<name>A0A8X6TN92_NEPPI</name>
<dbReference type="AlphaFoldDB" id="A0A8X6TN92"/>
<organism evidence="1 2">
    <name type="scientific">Nephila pilipes</name>
    <name type="common">Giant wood spider</name>
    <name type="synonym">Nephila maculata</name>
    <dbReference type="NCBI Taxonomy" id="299642"/>
    <lineage>
        <taxon>Eukaryota</taxon>
        <taxon>Metazoa</taxon>
        <taxon>Ecdysozoa</taxon>
        <taxon>Arthropoda</taxon>
        <taxon>Chelicerata</taxon>
        <taxon>Arachnida</taxon>
        <taxon>Araneae</taxon>
        <taxon>Araneomorphae</taxon>
        <taxon>Entelegynae</taxon>
        <taxon>Araneoidea</taxon>
        <taxon>Nephilidae</taxon>
        <taxon>Nephila</taxon>
    </lineage>
</organism>
<dbReference type="EMBL" id="BMAW01012487">
    <property type="protein sequence ID" value="GFT28891.1"/>
    <property type="molecule type" value="Genomic_DNA"/>
</dbReference>
<proteinExistence type="predicted"/>
<accession>A0A8X6TN92</accession>